<name>A0A9X2NE19_9PSEU</name>
<evidence type="ECO:0000313" key="2">
    <source>
        <dbReference type="Proteomes" id="UP001144096"/>
    </source>
</evidence>
<dbReference type="RefSeq" id="WP_257922111.1">
    <property type="nucleotide sequence ID" value="NZ_JAMXQV010000011.1"/>
</dbReference>
<protein>
    <submittedName>
        <fullName evidence="1">Uncharacterized protein</fullName>
    </submittedName>
</protein>
<dbReference type="EMBL" id="JAMXQV010000011">
    <property type="protein sequence ID" value="MCR6485526.1"/>
    <property type="molecule type" value="Genomic_DNA"/>
</dbReference>
<dbReference type="AlphaFoldDB" id="A0A9X2NE19"/>
<dbReference type="Proteomes" id="UP001144096">
    <property type="component" value="Unassembled WGS sequence"/>
</dbReference>
<comment type="caution">
    <text evidence="1">The sequence shown here is derived from an EMBL/GenBank/DDBJ whole genome shotgun (WGS) entry which is preliminary data.</text>
</comment>
<keyword evidence="2" id="KW-1185">Reference proteome</keyword>
<proteinExistence type="predicted"/>
<evidence type="ECO:0000313" key="1">
    <source>
        <dbReference type="EMBL" id="MCR6485526.1"/>
    </source>
</evidence>
<sequence>MYCLEAAIGTEAVLRRVAGPRPEARVVELGRGLSLLLMTDDFFDAVTDIGADALEGFWKAPRGFGRLLAAVSADGAVAYVEADFFGGSGSQCAQVWNRGEVVLGPLRLDVGERPAVGGSPISRALRELGVVRGGHFDEFEAIGLGRHRETDAWLPAGERP</sequence>
<organism evidence="1 2">
    <name type="scientific">Amycolatopsis iheyensis</name>
    <dbReference type="NCBI Taxonomy" id="2945988"/>
    <lineage>
        <taxon>Bacteria</taxon>
        <taxon>Bacillati</taxon>
        <taxon>Actinomycetota</taxon>
        <taxon>Actinomycetes</taxon>
        <taxon>Pseudonocardiales</taxon>
        <taxon>Pseudonocardiaceae</taxon>
        <taxon>Amycolatopsis</taxon>
    </lineage>
</organism>
<gene>
    <name evidence="1" type="ORF">M8542_22105</name>
</gene>
<reference evidence="1" key="1">
    <citation type="submission" date="2022-06" db="EMBL/GenBank/DDBJ databases">
        <title>Amycolatopsis iheyaensis sp. nov., a new species of the genus Amycolatopsis isolated from soil in Iheya island, Japan.</title>
        <authorList>
            <person name="Ngamcharungchit C."/>
            <person name="Kanto H."/>
            <person name="Take A."/>
            <person name="Intra B."/>
            <person name="Matsumoto A."/>
            <person name="Panbangred W."/>
            <person name="Inahashi Y."/>
        </authorList>
    </citation>
    <scope>NUCLEOTIDE SEQUENCE</scope>
    <source>
        <strain evidence="1">OK19-0408</strain>
    </source>
</reference>
<accession>A0A9X2NE19</accession>